<organism evidence="2">
    <name type="scientific">marine metagenome</name>
    <dbReference type="NCBI Taxonomy" id="408172"/>
    <lineage>
        <taxon>unclassified sequences</taxon>
        <taxon>metagenomes</taxon>
        <taxon>ecological metagenomes</taxon>
    </lineage>
</organism>
<feature type="transmembrane region" description="Helical" evidence="1">
    <location>
        <begin position="16"/>
        <end position="35"/>
    </location>
</feature>
<keyword evidence="1" id="KW-0812">Transmembrane</keyword>
<reference evidence="2" key="1">
    <citation type="submission" date="2018-05" db="EMBL/GenBank/DDBJ databases">
        <authorList>
            <person name="Lanie J.A."/>
            <person name="Ng W.-L."/>
            <person name="Kazmierczak K.M."/>
            <person name="Andrzejewski T.M."/>
            <person name="Davidsen T.M."/>
            <person name="Wayne K.J."/>
            <person name="Tettelin H."/>
            <person name="Glass J.I."/>
            <person name="Rusch D."/>
            <person name="Podicherti R."/>
            <person name="Tsui H.-C.T."/>
            <person name="Winkler M.E."/>
        </authorList>
    </citation>
    <scope>NUCLEOTIDE SEQUENCE</scope>
</reference>
<proteinExistence type="predicted"/>
<feature type="non-terminal residue" evidence="2">
    <location>
        <position position="59"/>
    </location>
</feature>
<dbReference type="EMBL" id="UINC01027327">
    <property type="protein sequence ID" value="SVB06381.1"/>
    <property type="molecule type" value="Genomic_DNA"/>
</dbReference>
<keyword evidence="1" id="KW-0472">Membrane</keyword>
<gene>
    <name evidence="2" type="ORF">METZ01_LOCUS159235</name>
</gene>
<dbReference type="AlphaFoldDB" id="A0A382AYM6"/>
<evidence type="ECO:0000313" key="2">
    <source>
        <dbReference type="EMBL" id="SVB06381.1"/>
    </source>
</evidence>
<name>A0A382AYM6_9ZZZZ</name>
<protein>
    <submittedName>
        <fullName evidence="2">Uncharacterized protein</fullName>
    </submittedName>
</protein>
<accession>A0A382AYM6</accession>
<evidence type="ECO:0000256" key="1">
    <source>
        <dbReference type="SAM" id="Phobius"/>
    </source>
</evidence>
<sequence>MDRHSPKPAEVSMQKNLLYVLPVLVLISLLAFFLWPENLSDRAIFPYISHQKPILDPHL</sequence>
<keyword evidence="1" id="KW-1133">Transmembrane helix</keyword>